<organism evidence="10 11">
    <name type="scientific">[Mycobacterium] kokjensenii</name>
    <dbReference type="NCBI Taxonomy" id="3064287"/>
    <lineage>
        <taxon>Bacteria</taxon>
        <taxon>Bacillati</taxon>
        <taxon>Actinomycetota</taxon>
        <taxon>Actinomycetes</taxon>
        <taxon>Mycobacteriales</taxon>
        <taxon>Mycobacteriaceae</taxon>
        <taxon>Mycolicibacter</taxon>
    </lineage>
</organism>
<keyword evidence="11" id="KW-1185">Reference proteome</keyword>
<feature type="transmembrane region" description="Helical" evidence="8">
    <location>
        <begin position="12"/>
        <end position="32"/>
    </location>
</feature>
<feature type="transmembrane region" description="Helical" evidence="8">
    <location>
        <begin position="289"/>
        <end position="310"/>
    </location>
</feature>
<accession>A0ABM9L6C9</accession>
<dbReference type="RefSeq" id="WP_308474794.1">
    <property type="nucleotide sequence ID" value="NZ_OY726394.1"/>
</dbReference>
<feature type="compositionally biased region" description="Basic and acidic residues" evidence="7">
    <location>
        <begin position="787"/>
        <end position="804"/>
    </location>
</feature>
<feature type="transmembrane region" description="Helical" evidence="8">
    <location>
        <begin position="190"/>
        <end position="219"/>
    </location>
</feature>
<evidence type="ECO:0000256" key="6">
    <source>
        <dbReference type="ARBA" id="ARBA00023136"/>
    </source>
</evidence>
<feature type="domain" description="Membrane transport protein MMPL" evidence="9">
    <location>
        <begin position="430"/>
        <end position="767"/>
    </location>
</feature>
<sequence length="968" mass="104225">MFAWWGRTVYRYRFIVIGVMVALCLGGGVYGMSLGDHVTQSGFYDDGSQSVQASVIGDEVYGRDRTSHVVALFTAPKGETVDDEEWFESVKKGLDKVKADHPDQILSWVGYFTNPEALSAMADSEKKHAFASIQLKGDGEDADDIILKNYQTVEPDLQKLDGGKVELGGLQPIASALTGTIASDQQRMEVLALPLVAIVLFFVFGGVIAASLPVIVGGLSIAGATGILQLTTHFGPVHFFAQPVVSLIGLGIAIDYGLFVVSRFREEIAEGYDTEAAVRRSVMTAGRTVVFSAVLIIVSCASLLVLPQGFVHSLTYAFFASVGLAALLSITLLPAILGVLGTNVDALGVRTLYRIPFLRDWEFSNRIIGWFAEKTQKTKTREEVEAGFWGKLVNYVMQRPLAFAIPIVVAMILLIIPLGKLEFGGMSEKYLPPDNTARVAQEHFDEIFPGFRTEKLTLVIKSEADKPVTDQQVAEIRNRAMSISGFVVPDDDPDKMWQQRPYLPGASEDPSVRVIENGLINRNDAAQKIKALRSLSTPKGLEVLVGGTPALEQDSIHAMVDKGPLMLVILLTTTTLLMFLAFGSLVLPLKAAVMSALTLGSTMGILTWMFVDGHGSELLNFTPTPLMVVVIALVVAVGWGLATDYEVFLVSRMVEARESGMSTTEAIRIGTATTGRLITAAALILAVVAASFVFSDLVMMKYLAFGLMAALLLDATVVRMFLVPSVMKLLGDDCWWAPRWMKRLQNRIGLGEIRLPDERRRTTRRPATVAATATAGASAVGTATPRPAHDPTHPGRETPGRPRATEQLPTRPVVGNPSGARTNRINTGAPETPTTRLSAGDPATERVGAVGGNPEDHDREIESWLGELRGGRDADQSRRARPGEGAAESVDERTRALPKPGPGTENAPTTAIPVPGAPDDPENPPTEKFTAVGDQPADDAADKPQGPQRRGAAGGLSAAELLRREGRY</sequence>
<dbReference type="InterPro" id="IPR004869">
    <property type="entry name" value="MMPL_dom"/>
</dbReference>
<dbReference type="EMBL" id="OY726394">
    <property type="protein sequence ID" value="CAJ1493071.1"/>
    <property type="molecule type" value="Genomic_DNA"/>
</dbReference>
<evidence type="ECO:0000256" key="4">
    <source>
        <dbReference type="ARBA" id="ARBA00022692"/>
    </source>
</evidence>
<evidence type="ECO:0000256" key="2">
    <source>
        <dbReference type="ARBA" id="ARBA00010157"/>
    </source>
</evidence>
<evidence type="ECO:0000256" key="1">
    <source>
        <dbReference type="ARBA" id="ARBA00004651"/>
    </source>
</evidence>
<evidence type="ECO:0000259" key="9">
    <source>
        <dbReference type="Pfam" id="PF03176"/>
    </source>
</evidence>
<feature type="transmembrane region" description="Helical" evidence="8">
    <location>
        <begin position="401"/>
        <end position="419"/>
    </location>
</feature>
<keyword evidence="6 8" id="KW-0472">Membrane</keyword>
<dbReference type="Pfam" id="PF03176">
    <property type="entry name" value="MMPL"/>
    <property type="match status" value="2"/>
</dbReference>
<feature type="region of interest" description="Disordered" evidence="7">
    <location>
        <begin position="757"/>
        <end position="968"/>
    </location>
</feature>
<proteinExistence type="inferred from homology"/>
<feature type="compositionally biased region" description="Low complexity" evidence="7">
    <location>
        <begin position="943"/>
        <end position="960"/>
    </location>
</feature>
<evidence type="ECO:0000256" key="8">
    <source>
        <dbReference type="SAM" id="Phobius"/>
    </source>
</evidence>
<comment type="similarity">
    <text evidence="2">Belongs to the resistance-nodulation-cell division (RND) (TC 2.A.6) family. MmpL subfamily.</text>
</comment>
<feature type="transmembrane region" description="Helical" evidence="8">
    <location>
        <begin position="239"/>
        <end position="261"/>
    </location>
</feature>
<name>A0ABM9L6C9_9MYCO</name>
<evidence type="ECO:0000313" key="11">
    <source>
        <dbReference type="Proteomes" id="UP001190336"/>
    </source>
</evidence>
<evidence type="ECO:0000313" key="10">
    <source>
        <dbReference type="EMBL" id="CAJ1493071.1"/>
    </source>
</evidence>
<feature type="compositionally biased region" description="Basic and acidic residues" evidence="7">
    <location>
        <begin position="869"/>
        <end position="882"/>
    </location>
</feature>
<keyword evidence="3" id="KW-1003">Cell membrane</keyword>
<feature type="domain" description="Membrane transport protein MMPL" evidence="9">
    <location>
        <begin position="48"/>
        <end position="344"/>
    </location>
</feature>
<feature type="transmembrane region" description="Helical" evidence="8">
    <location>
        <begin position="677"/>
        <end position="694"/>
    </location>
</feature>
<feature type="transmembrane region" description="Helical" evidence="8">
    <location>
        <begin position="623"/>
        <end position="642"/>
    </location>
</feature>
<dbReference type="InterPro" id="IPR050545">
    <property type="entry name" value="Mycobact_MmpL"/>
</dbReference>
<evidence type="ECO:0000256" key="3">
    <source>
        <dbReference type="ARBA" id="ARBA00022475"/>
    </source>
</evidence>
<feature type="transmembrane region" description="Helical" evidence="8">
    <location>
        <begin position="316"/>
        <end position="340"/>
    </location>
</feature>
<dbReference type="PANTHER" id="PTHR33406">
    <property type="entry name" value="MEMBRANE PROTEIN MJ1562-RELATED"/>
    <property type="match status" value="1"/>
</dbReference>
<evidence type="ECO:0000256" key="7">
    <source>
        <dbReference type="SAM" id="MobiDB-lite"/>
    </source>
</evidence>
<evidence type="ECO:0000256" key="5">
    <source>
        <dbReference type="ARBA" id="ARBA00022989"/>
    </source>
</evidence>
<feature type="transmembrane region" description="Helical" evidence="8">
    <location>
        <begin position="565"/>
        <end position="585"/>
    </location>
</feature>
<dbReference type="PANTHER" id="PTHR33406:SF11">
    <property type="entry name" value="MEMBRANE PROTEIN SCO6666-RELATED"/>
    <property type="match status" value="1"/>
</dbReference>
<dbReference type="Proteomes" id="UP001190336">
    <property type="component" value="Chromosome"/>
</dbReference>
<reference evidence="10 11" key="1">
    <citation type="submission" date="2023-08" db="EMBL/GenBank/DDBJ databases">
        <authorList>
            <person name="Folkvardsen B D."/>
            <person name="Norman A."/>
        </authorList>
    </citation>
    <scope>NUCLEOTIDE SEQUENCE [LARGE SCALE GENOMIC DNA]</scope>
    <source>
        <strain evidence="10 11">Mu0083</strain>
    </source>
</reference>
<keyword evidence="5 8" id="KW-1133">Transmembrane helix</keyword>
<dbReference type="SUPFAM" id="SSF82866">
    <property type="entry name" value="Multidrug efflux transporter AcrB transmembrane domain"/>
    <property type="match status" value="2"/>
</dbReference>
<comment type="subcellular location">
    <subcellularLocation>
        <location evidence="1">Cell membrane</location>
        <topology evidence="1">Multi-pass membrane protein</topology>
    </subcellularLocation>
</comment>
<keyword evidence="4 8" id="KW-0812">Transmembrane</keyword>
<dbReference type="Gene3D" id="1.20.1640.10">
    <property type="entry name" value="Multidrug efflux transporter AcrB transmembrane domain"/>
    <property type="match status" value="2"/>
</dbReference>
<protein>
    <submittedName>
        <fullName evidence="10">MMPL family transporter</fullName>
    </submittedName>
</protein>
<gene>
    <name evidence="10" type="ORF">MU0083_000132</name>
</gene>
<feature type="transmembrane region" description="Helical" evidence="8">
    <location>
        <begin position="592"/>
        <end position="611"/>
    </location>
</feature>
<feature type="compositionally biased region" description="Low complexity" evidence="7">
    <location>
        <begin position="765"/>
        <end position="785"/>
    </location>
</feature>